<feature type="transmembrane region" description="Helical" evidence="5">
    <location>
        <begin position="32"/>
        <end position="51"/>
    </location>
</feature>
<dbReference type="PANTHER" id="PTHR23528:SF1">
    <property type="entry name" value="MAJOR FACILITATOR SUPERFAMILY (MFS) PROFILE DOMAIN-CONTAINING PROTEIN"/>
    <property type="match status" value="1"/>
</dbReference>
<sequence>LLVFVGTATVIGYRVYYLQDVLGVPVERIGDVVFTALLLSTAATLIAAPVFGRLSDRTGSRKALVAVSAGVVAASHLAIALVGSLPAFYVVSFVAGIAVGCYVAVDLALVTDVLPGSATAGKDMGVFHLANVLPQLLVPAVAPLVLGLGGGEAYELLFALAAGLGLLGALAILPVRSVR</sequence>
<protein>
    <submittedName>
        <fullName evidence="7">MFS transporter</fullName>
    </submittedName>
</protein>
<evidence type="ECO:0000256" key="1">
    <source>
        <dbReference type="ARBA" id="ARBA00004651"/>
    </source>
</evidence>
<dbReference type="Gene3D" id="1.20.1250.20">
    <property type="entry name" value="MFS general substrate transporter like domains"/>
    <property type="match status" value="1"/>
</dbReference>
<dbReference type="InterPro" id="IPR011701">
    <property type="entry name" value="MFS"/>
</dbReference>
<evidence type="ECO:0000256" key="4">
    <source>
        <dbReference type="ARBA" id="ARBA00023136"/>
    </source>
</evidence>
<feature type="transmembrane region" description="Helical" evidence="5">
    <location>
        <begin position="88"/>
        <end position="114"/>
    </location>
</feature>
<evidence type="ECO:0000259" key="6">
    <source>
        <dbReference type="PROSITE" id="PS50850"/>
    </source>
</evidence>
<keyword evidence="3 5" id="KW-1133">Transmembrane helix</keyword>
<dbReference type="RefSeq" id="WP_166285026.1">
    <property type="nucleotide sequence ID" value="NZ_JAANNP010000247.1"/>
</dbReference>
<dbReference type="EMBL" id="JAANNP010000247">
    <property type="protein sequence ID" value="NHC16623.1"/>
    <property type="molecule type" value="Genomic_DNA"/>
</dbReference>
<dbReference type="InterPro" id="IPR036259">
    <property type="entry name" value="MFS_trans_sf"/>
</dbReference>
<evidence type="ECO:0000256" key="2">
    <source>
        <dbReference type="ARBA" id="ARBA00022692"/>
    </source>
</evidence>
<evidence type="ECO:0000256" key="3">
    <source>
        <dbReference type="ARBA" id="ARBA00022989"/>
    </source>
</evidence>
<feature type="transmembrane region" description="Helical" evidence="5">
    <location>
        <begin position="156"/>
        <end position="175"/>
    </location>
</feature>
<feature type="domain" description="Major facilitator superfamily (MFS) profile" evidence="6">
    <location>
        <begin position="1"/>
        <end position="179"/>
    </location>
</feature>
<feature type="transmembrane region" description="Helical" evidence="5">
    <location>
        <begin position="126"/>
        <end position="150"/>
    </location>
</feature>
<feature type="transmembrane region" description="Helical" evidence="5">
    <location>
        <begin position="63"/>
        <end position="82"/>
    </location>
</feature>
<keyword evidence="8" id="KW-1185">Reference proteome</keyword>
<evidence type="ECO:0000313" key="7">
    <source>
        <dbReference type="EMBL" id="NHC16623.1"/>
    </source>
</evidence>
<accession>A0ABX0H5C2</accession>
<dbReference type="PROSITE" id="PS50850">
    <property type="entry name" value="MFS"/>
    <property type="match status" value="1"/>
</dbReference>
<reference evidence="7 8" key="1">
    <citation type="submission" date="2020-03" db="EMBL/GenBank/DDBJ databases">
        <title>Two novel Motilibacter sp.</title>
        <authorList>
            <person name="Liu S."/>
        </authorList>
    </citation>
    <scope>NUCLEOTIDE SEQUENCE [LARGE SCALE GENOMIC DNA]</scope>
    <source>
        <strain evidence="7 8">E257</strain>
    </source>
</reference>
<feature type="non-terminal residue" evidence="7">
    <location>
        <position position="1"/>
    </location>
</feature>
<evidence type="ECO:0000256" key="5">
    <source>
        <dbReference type="SAM" id="Phobius"/>
    </source>
</evidence>
<gene>
    <name evidence="7" type="ORF">G9H71_22850</name>
</gene>
<keyword evidence="4 5" id="KW-0472">Membrane</keyword>
<proteinExistence type="predicted"/>
<evidence type="ECO:0000313" key="8">
    <source>
        <dbReference type="Proteomes" id="UP000800981"/>
    </source>
</evidence>
<name>A0ABX0H5C2_9ACTN</name>
<organism evidence="7 8">
    <name type="scientific">Motilibacter deserti</name>
    <dbReference type="NCBI Taxonomy" id="2714956"/>
    <lineage>
        <taxon>Bacteria</taxon>
        <taxon>Bacillati</taxon>
        <taxon>Actinomycetota</taxon>
        <taxon>Actinomycetes</taxon>
        <taxon>Motilibacterales</taxon>
        <taxon>Motilibacteraceae</taxon>
        <taxon>Motilibacter</taxon>
    </lineage>
</organism>
<keyword evidence="2 5" id="KW-0812">Transmembrane</keyword>
<dbReference type="SUPFAM" id="SSF103473">
    <property type="entry name" value="MFS general substrate transporter"/>
    <property type="match status" value="1"/>
</dbReference>
<comment type="subcellular location">
    <subcellularLocation>
        <location evidence="1">Cell membrane</location>
        <topology evidence="1">Multi-pass membrane protein</topology>
    </subcellularLocation>
</comment>
<comment type="caution">
    <text evidence="7">The sequence shown here is derived from an EMBL/GenBank/DDBJ whole genome shotgun (WGS) entry which is preliminary data.</text>
</comment>
<dbReference type="InterPro" id="IPR020846">
    <property type="entry name" value="MFS_dom"/>
</dbReference>
<dbReference type="PANTHER" id="PTHR23528">
    <property type="match status" value="1"/>
</dbReference>
<dbReference type="Pfam" id="PF07690">
    <property type="entry name" value="MFS_1"/>
    <property type="match status" value="1"/>
</dbReference>
<dbReference type="Proteomes" id="UP000800981">
    <property type="component" value="Unassembled WGS sequence"/>
</dbReference>